<organism evidence="3 4">
    <name type="scientific">Cystobacter fuscus</name>
    <dbReference type="NCBI Taxonomy" id="43"/>
    <lineage>
        <taxon>Bacteria</taxon>
        <taxon>Pseudomonadati</taxon>
        <taxon>Myxococcota</taxon>
        <taxon>Myxococcia</taxon>
        <taxon>Myxococcales</taxon>
        <taxon>Cystobacterineae</taxon>
        <taxon>Archangiaceae</taxon>
        <taxon>Cystobacter</taxon>
    </lineage>
</organism>
<evidence type="ECO:0000256" key="1">
    <source>
        <dbReference type="ARBA" id="ARBA00022676"/>
    </source>
</evidence>
<dbReference type="EMBL" id="CP022098">
    <property type="protein sequence ID" value="ATB40805.1"/>
    <property type="molecule type" value="Genomic_DNA"/>
</dbReference>
<accession>A0A250JA72</accession>
<dbReference type="PANTHER" id="PTHR34136:SF1">
    <property type="entry name" value="UDP-N-ACETYL-D-MANNOSAMINURONIC ACID TRANSFERASE"/>
    <property type="match status" value="1"/>
</dbReference>
<evidence type="ECO:0000313" key="3">
    <source>
        <dbReference type="EMBL" id="ATB40805.1"/>
    </source>
</evidence>
<evidence type="ECO:0000256" key="2">
    <source>
        <dbReference type="ARBA" id="ARBA00022679"/>
    </source>
</evidence>
<sequence>MRGVMRLVTARAGLVPSRPWRFDKSPAGGLPRVRIGHVPLDLGRLDEVLRAIEGLVTGGQGGRILLPDVEQVVRAERDEVLRSALTTAELSLAGGPAMIRAAGRLGVPALSLEPRAGAQWLPPLAALARERAWRVVVVAERPKLSEWAAGALRDRYGLLAVGVAAPDVPEDGRGPWVDTLIDRIELTRPDLVWVSMDTPKQELFCQHAAQRLHGAVLLGVGSAMESLLDGRGGARARGALRSPWRWLLQRLAFQRVLAHARAT</sequence>
<name>A0A250JA72_9BACT</name>
<reference evidence="3 4" key="1">
    <citation type="submission" date="2017-06" db="EMBL/GenBank/DDBJ databases">
        <title>Sequencing and comparative analysis of myxobacterial genomes.</title>
        <authorList>
            <person name="Rupp O."/>
            <person name="Goesmann A."/>
            <person name="Sogaard-Andersen L."/>
        </authorList>
    </citation>
    <scope>NUCLEOTIDE SEQUENCE [LARGE SCALE GENOMIC DNA]</scope>
    <source>
        <strain evidence="3 4">DSM 52655</strain>
    </source>
</reference>
<dbReference type="GO" id="GO:0016758">
    <property type="term" value="F:hexosyltransferase activity"/>
    <property type="evidence" value="ECO:0007669"/>
    <property type="project" value="TreeGrafter"/>
</dbReference>
<dbReference type="PANTHER" id="PTHR34136">
    <property type="match status" value="1"/>
</dbReference>
<evidence type="ECO:0000313" key="4">
    <source>
        <dbReference type="Proteomes" id="UP000217257"/>
    </source>
</evidence>
<dbReference type="RefSeq" id="WP_095988613.1">
    <property type="nucleotide sequence ID" value="NZ_CP022098.1"/>
</dbReference>
<dbReference type="KEGG" id="cfus:CYFUS_006261"/>
<dbReference type="AlphaFoldDB" id="A0A250JA72"/>
<keyword evidence="1" id="KW-0328">Glycosyltransferase</keyword>
<dbReference type="Pfam" id="PF03808">
    <property type="entry name" value="Glyco_tran_WecG"/>
    <property type="match status" value="1"/>
</dbReference>
<protein>
    <submittedName>
        <fullName evidence="3">Glycosyl transferase WecB/TagA/CpsF family</fullName>
    </submittedName>
</protein>
<keyword evidence="2 3" id="KW-0808">Transferase</keyword>
<gene>
    <name evidence="3" type="ORF">CYFUS_006261</name>
</gene>
<proteinExistence type="predicted"/>
<dbReference type="Proteomes" id="UP000217257">
    <property type="component" value="Chromosome"/>
</dbReference>
<dbReference type="InterPro" id="IPR004629">
    <property type="entry name" value="WecG_TagA_CpsF"/>
</dbReference>